<protein>
    <recommendedName>
        <fullName evidence="3">CCHC-type domain-containing protein</fullName>
    </recommendedName>
</protein>
<feature type="compositionally biased region" description="Polar residues" evidence="2">
    <location>
        <begin position="20"/>
        <end position="34"/>
    </location>
</feature>
<evidence type="ECO:0000256" key="2">
    <source>
        <dbReference type="SAM" id="MobiDB-lite"/>
    </source>
</evidence>
<dbReference type="GO" id="GO:0003824">
    <property type="term" value="F:catalytic activity"/>
    <property type="evidence" value="ECO:0007669"/>
    <property type="project" value="InterPro"/>
</dbReference>
<dbReference type="AlphaFoldDB" id="A0A6H5IT64"/>
<feature type="region of interest" description="Disordered" evidence="2">
    <location>
        <begin position="217"/>
        <end position="244"/>
    </location>
</feature>
<dbReference type="OrthoDB" id="6625437at2759"/>
<dbReference type="SUPFAM" id="SSF57756">
    <property type="entry name" value="Retrovirus zinc finger-like domains"/>
    <property type="match status" value="1"/>
</dbReference>
<evidence type="ECO:0000259" key="3">
    <source>
        <dbReference type="PROSITE" id="PS50158"/>
    </source>
</evidence>
<name>A0A6H5IT64_9HYME</name>
<evidence type="ECO:0000313" key="5">
    <source>
        <dbReference type="Proteomes" id="UP000479190"/>
    </source>
</evidence>
<reference evidence="4 5" key="1">
    <citation type="submission" date="2020-02" db="EMBL/GenBank/DDBJ databases">
        <authorList>
            <person name="Ferguson B K."/>
        </authorList>
    </citation>
    <scope>NUCLEOTIDE SEQUENCE [LARGE SCALE GENOMIC DNA]</scope>
</reference>
<dbReference type="Pfam" id="PF14529">
    <property type="entry name" value="Exo_endo_phos_2"/>
    <property type="match status" value="1"/>
</dbReference>
<feature type="region of interest" description="Disordered" evidence="2">
    <location>
        <begin position="1156"/>
        <end position="1211"/>
    </location>
</feature>
<dbReference type="SUPFAM" id="SSF56219">
    <property type="entry name" value="DNase I-like"/>
    <property type="match status" value="1"/>
</dbReference>
<evidence type="ECO:0000256" key="1">
    <source>
        <dbReference type="PROSITE-ProRule" id="PRU00047"/>
    </source>
</evidence>
<dbReference type="Proteomes" id="UP000479190">
    <property type="component" value="Unassembled WGS sequence"/>
</dbReference>
<dbReference type="InterPro" id="IPR036691">
    <property type="entry name" value="Endo/exonu/phosph_ase_sf"/>
</dbReference>
<dbReference type="Gene3D" id="3.60.10.10">
    <property type="entry name" value="Endonuclease/exonuclease/phosphatase"/>
    <property type="match status" value="1"/>
</dbReference>
<gene>
    <name evidence="4" type="ORF">TBRA_LOCUS12466</name>
</gene>
<sequence length="1211" mass="132569">MTAMSAGLLDLQALSKSSEPLQNTPMSAWLRSSQPSPPAMVMPPLSHGDKLAAITKRIVEAPRMVKDASIPSQQEFSTGVQGEKMDRLEGLIQGLAAYVKEKPAIQLQRFSSCLTQAFCDTLPPKVTFTRACGTEKSTVLHFLALKRTTERFKAPSSQEVVVAASTPSSKRNKRPAALPPEVTAMEKRATGPHPHEHDVDGNNNAVRSEETFTVVKGRRGRRREALQAEEVERGPQPPRPRQRRVRLRPDAIVVKATGTTTYADILRRLYAESAIQETVGRAVQSIRRSAPGAMVLQLRKGVQNVSALGTELDGVLGDAATASALSHKTPLEIRDLDECATREEICTALCQQLGAANLDPDAVRSLRKAYAGTQTAVIDLPDELAAKAIKLGHLRVGWVSCRVRESVEASRCFHCWEIDHLAARCVGPDRSKLCYRCGQDGHRAKTCRNAPVSAQNLLSQTVRELGISVAIVCDQYKNPGPHYTWIADSNKQAAIWVLGGLPVQGHPSRPHPFFTWARVSDVYIFSVYTPPRLTTAEFSALLSNVVEEAQGKRPLIIAGDFNAWSTEWGSSETKPRDVILLDALSTLDVVLLNTGHTPTFTGPQGSSIIDLSFASDSLTPRVAGWRVESNVFTNSDHRAITFSLSGHRPLRTSAGPRRGWSARTLDEEAFSERLSACSASMSGGGSRHRRRHEPVYWWTEEIAALRRQCLRARRLAQRARGRAMEGARLADFAIARGRLRAAIEDSKRRCWIALCDEVYRDVWGQPYGTVMSRLRGPRATPPREPSLVRRTVTALFPTVTEALIRPPAGPVGAVVPAVTLEELQGACGRIRDGAAPGPDGVPNRAFKLAVALRPDAFLQVYSACLSGGVFPSPWKRQRLVLLPKPGKPPDAPSSYRPLCMLDTAWKILERIICNRLEVFTKAPDGLSDHQHGFRRGRSTTGAIESVTAAAREAVGGARGSRKYCAVVTLDVRNAFNSARWNNILAALERIHAPEYLQRIMHPSISAVLLSAIHRIRNATSLVIHLDSERGAVRCVASVGVLPSGSTLKRLVIQVQRPLRRAVMLSDSPPVRSIEKPPPPSRSSPSVAPTDPPSAQLPTKRPVIQVHRPLRRAVVLSDSPPVRCIEKPKSLPPPVTVPTPEELPCIRQLTRPVLVTPEQRPPACETPGKRQPLPPRPAGRELETLPESFRGLAIRTPKLRLNDDVPASDPSD</sequence>
<dbReference type="EMBL" id="CADCXV010001050">
    <property type="protein sequence ID" value="CAB0040772.1"/>
    <property type="molecule type" value="Genomic_DNA"/>
</dbReference>
<dbReference type="PROSITE" id="PS50158">
    <property type="entry name" value="ZF_CCHC"/>
    <property type="match status" value="1"/>
</dbReference>
<dbReference type="InterPro" id="IPR000477">
    <property type="entry name" value="RT_dom"/>
</dbReference>
<dbReference type="Gene3D" id="4.10.60.10">
    <property type="entry name" value="Zinc finger, CCHC-type"/>
    <property type="match status" value="1"/>
</dbReference>
<dbReference type="InterPro" id="IPR005135">
    <property type="entry name" value="Endo/exonuclease/phosphatase"/>
</dbReference>
<keyword evidence="1" id="KW-0863">Zinc-finger</keyword>
<feature type="region of interest" description="Disordered" evidence="2">
    <location>
        <begin position="20"/>
        <end position="46"/>
    </location>
</feature>
<proteinExistence type="predicted"/>
<keyword evidence="1" id="KW-0479">Metal-binding</keyword>
<evidence type="ECO:0000313" key="4">
    <source>
        <dbReference type="EMBL" id="CAB0040772.1"/>
    </source>
</evidence>
<dbReference type="Pfam" id="PF00078">
    <property type="entry name" value="RVT_1"/>
    <property type="match status" value="1"/>
</dbReference>
<dbReference type="GO" id="GO:0008270">
    <property type="term" value="F:zinc ion binding"/>
    <property type="evidence" value="ECO:0007669"/>
    <property type="project" value="UniProtKB-KW"/>
</dbReference>
<dbReference type="PANTHER" id="PTHR19446">
    <property type="entry name" value="REVERSE TRANSCRIPTASES"/>
    <property type="match status" value="1"/>
</dbReference>
<keyword evidence="5" id="KW-1185">Reference proteome</keyword>
<feature type="region of interest" description="Disordered" evidence="2">
    <location>
        <begin position="1065"/>
        <end position="1100"/>
    </location>
</feature>
<accession>A0A6H5IT64</accession>
<feature type="domain" description="CCHC-type" evidence="3">
    <location>
        <begin position="434"/>
        <end position="449"/>
    </location>
</feature>
<dbReference type="CDD" id="cd09077">
    <property type="entry name" value="R1-I-EN"/>
    <property type="match status" value="1"/>
</dbReference>
<keyword evidence="1" id="KW-0862">Zinc</keyword>
<dbReference type="SMART" id="SM00343">
    <property type="entry name" value="ZnF_C2HC"/>
    <property type="match status" value="2"/>
</dbReference>
<feature type="compositionally biased region" description="Polar residues" evidence="2">
    <location>
        <begin position="155"/>
        <end position="169"/>
    </location>
</feature>
<feature type="compositionally biased region" description="Basic and acidic residues" evidence="2">
    <location>
        <begin position="223"/>
        <end position="233"/>
    </location>
</feature>
<dbReference type="GO" id="GO:0003676">
    <property type="term" value="F:nucleic acid binding"/>
    <property type="evidence" value="ECO:0007669"/>
    <property type="project" value="InterPro"/>
</dbReference>
<organism evidence="4 5">
    <name type="scientific">Trichogramma brassicae</name>
    <dbReference type="NCBI Taxonomy" id="86971"/>
    <lineage>
        <taxon>Eukaryota</taxon>
        <taxon>Metazoa</taxon>
        <taxon>Ecdysozoa</taxon>
        <taxon>Arthropoda</taxon>
        <taxon>Hexapoda</taxon>
        <taxon>Insecta</taxon>
        <taxon>Pterygota</taxon>
        <taxon>Neoptera</taxon>
        <taxon>Endopterygota</taxon>
        <taxon>Hymenoptera</taxon>
        <taxon>Apocrita</taxon>
        <taxon>Proctotrupomorpha</taxon>
        <taxon>Chalcidoidea</taxon>
        <taxon>Trichogrammatidae</taxon>
        <taxon>Trichogramma</taxon>
    </lineage>
</organism>
<dbReference type="InterPro" id="IPR001878">
    <property type="entry name" value="Znf_CCHC"/>
</dbReference>
<feature type="region of interest" description="Disordered" evidence="2">
    <location>
        <begin position="155"/>
        <end position="181"/>
    </location>
</feature>
<dbReference type="InterPro" id="IPR036875">
    <property type="entry name" value="Znf_CCHC_sf"/>
</dbReference>